<reference evidence="2 3" key="1">
    <citation type="submission" date="2013-05" db="EMBL/GenBank/DDBJ databases">
        <title>Genome assembly of Chondromyces apiculatus DSM 436.</title>
        <authorList>
            <person name="Sharma G."/>
            <person name="Khatri I."/>
            <person name="Kaur C."/>
            <person name="Mayilraj S."/>
            <person name="Subramanian S."/>
        </authorList>
    </citation>
    <scope>NUCLEOTIDE SEQUENCE [LARGE SCALE GENOMIC DNA]</scope>
    <source>
        <strain evidence="2 3">DSM 436</strain>
    </source>
</reference>
<dbReference type="AlphaFoldDB" id="A0A017T3Q4"/>
<accession>A0A017T3Q4</accession>
<keyword evidence="3" id="KW-1185">Reference proteome</keyword>
<dbReference type="STRING" id="1192034.CAP_6162"/>
<evidence type="ECO:0000313" key="2">
    <source>
        <dbReference type="EMBL" id="EYF03186.1"/>
    </source>
</evidence>
<protein>
    <submittedName>
        <fullName evidence="2">Uncharacterized protein</fullName>
    </submittedName>
</protein>
<sequence length="432" mass="41631">MTAVPMLLLVTARAAEAAPPRIIEGVKILSGEHQFSELIVRADATLRVVESTGAPATLHVRAGRIVIESGGVIDASGAGYQGNDGNDGGEPTGSDASGKHAAQPGLQGQPGSGAGSAGTGARGVLAACGALDQAVDGGQSYLTPVEMLLPGSAGGAFVSAMPLSVPSRGGHGGGVVLLEAAEIQIDGEIWARGGDGLSVLDLGSGGGAGGAIQLRAALLSGGGVLSVRGGAGGTGTYAHGGGGAGGVVVIRTGDGMLAGLSANVEGGPSGPCTSDVGGPGVLSVEVLGACLDADRDGHPAALCGGDDCDDGDPEIAPSFPDDRCDGVDNDCDGTADQDLSATACPDNHTCEAGECVASGEGGGSGGGPAGSLAPARMELRGGCGVGTAEGSRGENHDAGTSTGVGMVMLGALICRRRIVRRSKVSYTRPGGP</sequence>
<proteinExistence type="predicted"/>
<feature type="compositionally biased region" description="Gly residues" evidence="1">
    <location>
        <begin position="108"/>
        <end position="117"/>
    </location>
</feature>
<dbReference type="EMBL" id="ASRX01000050">
    <property type="protein sequence ID" value="EYF03186.1"/>
    <property type="molecule type" value="Genomic_DNA"/>
</dbReference>
<gene>
    <name evidence="2" type="ORF">CAP_6162</name>
</gene>
<name>A0A017T3Q4_9BACT</name>
<dbReference type="Proteomes" id="UP000019678">
    <property type="component" value="Unassembled WGS sequence"/>
</dbReference>
<evidence type="ECO:0000256" key="1">
    <source>
        <dbReference type="SAM" id="MobiDB-lite"/>
    </source>
</evidence>
<evidence type="ECO:0000313" key="3">
    <source>
        <dbReference type="Proteomes" id="UP000019678"/>
    </source>
</evidence>
<feature type="region of interest" description="Disordered" evidence="1">
    <location>
        <begin position="77"/>
        <end position="117"/>
    </location>
</feature>
<feature type="compositionally biased region" description="Gly residues" evidence="1">
    <location>
        <begin position="79"/>
        <end position="91"/>
    </location>
</feature>
<organism evidence="2 3">
    <name type="scientific">Chondromyces apiculatus DSM 436</name>
    <dbReference type="NCBI Taxonomy" id="1192034"/>
    <lineage>
        <taxon>Bacteria</taxon>
        <taxon>Pseudomonadati</taxon>
        <taxon>Myxococcota</taxon>
        <taxon>Polyangia</taxon>
        <taxon>Polyangiales</taxon>
        <taxon>Polyangiaceae</taxon>
        <taxon>Chondromyces</taxon>
    </lineage>
</organism>
<comment type="caution">
    <text evidence="2">The sequence shown here is derived from an EMBL/GenBank/DDBJ whole genome shotgun (WGS) entry which is preliminary data.</text>
</comment>
<dbReference type="Pfam" id="PF11617">
    <property type="entry name" value="Cu-binding_MopE"/>
    <property type="match status" value="1"/>
</dbReference>
<dbReference type="InterPro" id="IPR021655">
    <property type="entry name" value="Put_metal-bd"/>
</dbReference>